<evidence type="ECO:0000256" key="5">
    <source>
        <dbReference type="ARBA" id="ARBA00022968"/>
    </source>
</evidence>
<evidence type="ECO:0000256" key="7">
    <source>
        <dbReference type="PIRSR" id="PIRSR605076-3"/>
    </source>
</evidence>
<dbReference type="Proteomes" id="UP000386466">
    <property type="component" value="Unassembled WGS sequence"/>
</dbReference>
<evidence type="ECO:0000313" key="8">
    <source>
        <dbReference type="EMBL" id="VFV46994.1"/>
    </source>
</evidence>
<feature type="binding site" evidence="6">
    <location>
        <position position="91"/>
    </location>
    <ligand>
        <name>an alpha-L-fucosyl-(1-&gt;2)-beta-D-galactosyl derivative</name>
        <dbReference type="ChEBI" id="CHEBI:140327"/>
    </ligand>
</feature>
<feature type="binding site" evidence="7">
    <location>
        <position position="71"/>
    </location>
    <ligand>
        <name>Mn(2+)</name>
        <dbReference type="ChEBI" id="CHEBI:29035"/>
    </ligand>
</feature>
<evidence type="ECO:0000256" key="1">
    <source>
        <dbReference type="ARBA" id="ARBA00004606"/>
    </source>
</evidence>
<dbReference type="GO" id="GO:0031982">
    <property type="term" value="C:vesicle"/>
    <property type="evidence" value="ECO:0007669"/>
    <property type="project" value="TreeGrafter"/>
</dbReference>
<sequence length="195" mass="22302">MAGHRVNDYVFTDRPDHVPHINIQKGRQTIILKVQSHARWEDISTHHMEIINFPQQRFHQEVDYLVCVDADMKFSDHTGVEILSSLFRTLHPGYRGLSRTHFPYERWPQSQAHVPEDEGDFHYTGAFLGGQCQRCTGSARPSTRHKWPTKPTTSRLRDMVRATGTSICFTTNPPRSSALSTWGITTCCTIPGISR</sequence>
<feature type="binding site" evidence="6">
    <location>
        <begin position="69"/>
        <end position="71"/>
    </location>
    <ligand>
        <name>UDP-N-acetyl-alpha-D-galactosamine</name>
        <dbReference type="ChEBI" id="CHEBI:67138"/>
    </ligand>
</feature>
<name>A0A485PRI6_LYNPA</name>
<comment type="similarity">
    <text evidence="2">Belongs to the glycosyltransferase 6 family.</text>
</comment>
<keyword evidence="9" id="KW-1185">Reference proteome</keyword>
<dbReference type="GO" id="GO:0004380">
    <property type="term" value="F:glycoprotein-fucosylgalactoside alpha-N-acetylgalactosaminyltransferase activity"/>
    <property type="evidence" value="ECO:0007669"/>
    <property type="project" value="TreeGrafter"/>
</dbReference>
<feature type="binding site" evidence="7">
    <location>
        <position position="69"/>
    </location>
    <ligand>
        <name>Mn(2+)</name>
        <dbReference type="ChEBI" id="CHEBI:29035"/>
    </ligand>
</feature>
<dbReference type="PANTHER" id="PTHR10462">
    <property type="entry name" value="GLYCOSYLTRANSFERASE-RELATED"/>
    <property type="match status" value="1"/>
</dbReference>
<proteinExistence type="inferred from homology"/>
<dbReference type="Gene3D" id="3.90.550.10">
    <property type="entry name" value="Spore Coat Polysaccharide Biosynthesis Protein SpsA, Chain A"/>
    <property type="match status" value="1"/>
</dbReference>
<dbReference type="GO" id="GO:0005975">
    <property type="term" value="P:carbohydrate metabolic process"/>
    <property type="evidence" value="ECO:0007669"/>
    <property type="project" value="InterPro"/>
</dbReference>
<dbReference type="GO" id="GO:0016020">
    <property type="term" value="C:membrane"/>
    <property type="evidence" value="ECO:0007669"/>
    <property type="project" value="UniProtKB-SubCell"/>
</dbReference>
<dbReference type="GO" id="GO:0046872">
    <property type="term" value="F:metal ion binding"/>
    <property type="evidence" value="ECO:0007669"/>
    <property type="project" value="UniProtKB-KW"/>
</dbReference>
<evidence type="ECO:0000256" key="4">
    <source>
        <dbReference type="ARBA" id="ARBA00022679"/>
    </source>
</evidence>
<dbReference type="GO" id="GO:0005794">
    <property type="term" value="C:Golgi apparatus"/>
    <property type="evidence" value="ECO:0007669"/>
    <property type="project" value="TreeGrafter"/>
</dbReference>
<dbReference type="InterPro" id="IPR029044">
    <property type="entry name" value="Nucleotide-diphossugar_trans"/>
</dbReference>
<keyword evidence="7" id="KW-0479">Metal-binding</keyword>
<protein>
    <submittedName>
        <fullName evidence="8">Histo-blood group abo system</fullName>
    </submittedName>
</protein>
<gene>
    <name evidence="8" type="ORF">LYPA_23C010606</name>
</gene>
<evidence type="ECO:0000313" key="9">
    <source>
        <dbReference type="Proteomes" id="UP000386466"/>
    </source>
</evidence>
<comment type="subcellular location">
    <subcellularLocation>
        <location evidence="1">Membrane</location>
        <topology evidence="1">Single-pass type II membrane protein</topology>
    </subcellularLocation>
</comment>
<evidence type="ECO:0000256" key="6">
    <source>
        <dbReference type="PIRSR" id="PIRSR605076-2"/>
    </source>
</evidence>
<keyword evidence="4" id="KW-0808">Transferase</keyword>
<keyword evidence="3" id="KW-0328">Glycosyltransferase</keyword>
<reference evidence="8 9" key="1">
    <citation type="submission" date="2019-01" db="EMBL/GenBank/DDBJ databases">
        <authorList>
            <person name="Alioto T."/>
            <person name="Alioto T."/>
        </authorList>
    </citation>
    <scope>NUCLEOTIDE SEQUENCE [LARGE SCALE GENOMIC DNA]</scope>
</reference>
<dbReference type="InterPro" id="IPR005076">
    <property type="entry name" value="Glyco_trans_6"/>
</dbReference>
<evidence type="ECO:0000256" key="3">
    <source>
        <dbReference type="ARBA" id="ARBA00022676"/>
    </source>
</evidence>
<dbReference type="EMBL" id="CAAGRJ010039880">
    <property type="protein sequence ID" value="VFV46994.1"/>
    <property type="molecule type" value="Genomic_DNA"/>
</dbReference>
<comment type="cofactor">
    <cofactor evidence="7">
        <name>Mn(2+)</name>
        <dbReference type="ChEBI" id="CHEBI:29035"/>
    </cofactor>
    <text evidence="7">Binds 1 Mn(2+) ion per subunit.</text>
</comment>
<evidence type="ECO:0000256" key="2">
    <source>
        <dbReference type="ARBA" id="ARBA00010413"/>
    </source>
</evidence>
<keyword evidence="5" id="KW-0735">Signal-anchor</keyword>
<dbReference type="AlphaFoldDB" id="A0A485PRI6"/>
<organism evidence="8 9">
    <name type="scientific">Lynx pardinus</name>
    <name type="common">Iberian lynx</name>
    <name type="synonym">Felis pardina</name>
    <dbReference type="NCBI Taxonomy" id="191816"/>
    <lineage>
        <taxon>Eukaryota</taxon>
        <taxon>Metazoa</taxon>
        <taxon>Chordata</taxon>
        <taxon>Craniata</taxon>
        <taxon>Vertebrata</taxon>
        <taxon>Euteleostomi</taxon>
        <taxon>Mammalia</taxon>
        <taxon>Eutheria</taxon>
        <taxon>Laurasiatheria</taxon>
        <taxon>Carnivora</taxon>
        <taxon>Feliformia</taxon>
        <taxon>Felidae</taxon>
        <taxon>Felinae</taxon>
        <taxon>Lynx</taxon>
    </lineage>
</organism>
<accession>A0A485PRI6</accession>
<keyword evidence="5" id="KW-0812">Transmembrane</keyword>
<dbReference type="Pfam" id="PF03414">
    <property type="entry name" value="Glyco_transf_6"/>
    <property type="match status" value="1"/>
</dbReference>
<dbReference type="PANTHER" id="PTHR10462:SF29">
    <property type="entry name" value="HISTO-BLOOD GROUP ABO SYSTEM TRANSFERASE"/>
    <property type="match status" value="1"/>
</dbReference>
<dbReference type="SUPFAM" id="SSF53448">
    <property type="entry name" value="Nucleotide-diphospho-sugar transferases"/>
    <property type="match status" value="1"/>
</dbReference>
<keyword evidence="7" id="KW-0464">Manganese</keyword>